<organism evidence="9 11">
    <name type="scientific">Treponema socranskii subsp. socranskii VPI DR56BR1116 = ATCC 35536</name>
    <dbReference type="NCBI Taxonomy" id="1125725"/>
    <lineage>
        <taxon>Bacteria</taxon>
        <taxon>Pseudomonadati</taxon>
        <taxon>Spirochaetota</taxon>
        <taxon>Spirochaetia</taxon>
        <taxon>Spirochaetales</taxon>
        <taxon>Treponemataceae</taxon>
        <taxon>Treponema</taxon>
    </lineage>
</organism>
<dbReference type="eggNOG" id="COG4657">
    <property type="taxonomic scope" value="Bacteria"/>
</dbReference>
<feature type="transmembrane region" description="Helical" evidence="8">
    <location>
        <begin position="38"/>
        <end position="60"/>
    </location>
</feature>
<keyword evidence="3 8" id="KW-0812">Transmembrane</keyword>
<keyword evidence="2 8" id="KW-0813">Transport</keyword>
<dbReference type="PANTHER" id="PTHR30335">
    <property type="entry name" value="INTEGRAL MEMBRANE PROTEIN OF SOXR-REDUCING COMPLEX"/>
    <property type="match status" value="1"/>
</dbReference>
<evidence type="ECO:0000313" key="9">
    <source>
        <dbReference type="EMBL" id="ERF61494.1"/>
    </source>
</evidence>
<protein>
    <recommendedName>
        <fullName evidence="8">Ion-translocating oxidoreductase complex subunit A</fullName>
        <ecNumber evidence="8">7.-.-.-</ecNumber>
    </recommendedName>
    <alternativeName>
        <fullName evidence="8">Rnf electron transport complex subunit A</fullName>
    </alternativeName>
</protein>
<dbReference type="InterPro" id="IPR050133">
    <property type="entry name" value="NqrDE/RnfAE_oxidrdctase"/>
</dbReference>
<comment type="similarity">
    <text evidence="8">Belongs to the NqrDE/RnfAE family.</text>
</comment>
<dbReference type="EMBL" id="AVQI01000019">
    <property type="protein sequence ID" value="ERK04613.1"/>
    <property type="molecule type" value="Genomic_DNA"/>
</dbReference>
<comment type="caution">
    <text evidence="9">The sequence shown here is derived from an EMBL/GenBank/DDBJ whole genome shotgun (WGS) entry which is preliminary data.</text>
</comment>
<comment type="subunit">
    <text evidence="8">The complex is composed of six subunits: RnfA, RnfB, RnfC, RnfD, RnfE and RnfG.</text>
</comment>
<evidence type="ECO:0000313" key="11">
    <source>
        <dbReference type="Proteomes" id="UP000016412"/>
    </source>
</evidence>
<dbReference type="PATRIC" id="fig|1125725.3.peg.504"/>
<dbReference type="Proteomes" id="UP000016412">
    <property type="component" value="Unassembled WGS sequence"/>
</dbReference>
<comment type="subcellular location">
    <subcellularLocation>
        <location evidence="8">Cell membrane</location>
        <topology evidence="8">Multi-pass membrane protein</topology>
    </subcellularLocation>
    <subcellularLocation>
        <location evidence="1">Endomembrane system</location>
        <topology evidence="1">Multi-pass membrane protein</topology>
    </subcellularLocation>
</comment>
<dbReference type="Pfam" id="PF02508">
    <property type="entry name" value="Rnf-Nqr"/>
    <property type="match status" value="1"/>
</dbReference>
<gene>
    <name evidence="8" type="primary">rnfA</name>
    <name evidence="10" type="ORF">HMPREF0860_0990</name>
    <name evidence="9" type="ORF">HMPREF1325_0283</name>
</gene>
<dbReference type="NCBIfam" id="TIGR01943">
    <property type="entry name" value="rnfA"/>
    <property type="match status" value="1"/>
</dbReference>
<name>U2LJK6_TRESO</name>
<evidence type="ECO:0000313" key="10">
    <source>
        <dbReference type="EMBL" id="ERK04613.1"/>
    </source>
</evidence>
<dbReference type="STRING" id="1125725.HMPREF1325_0283"/>
<evidence type="ECO:0000256" key="8">
    <source>
        <dbReference type="HAMAP-Rule" id="MF_00459"/>
    </source>
</evidence>
<keyword evidence="5 8" id="KW-0249">Electron transport</keyword>
<feature type="transmembrane region" description="Helical" evidence="8">
    <location>
        <begin position="133"/>
        <end position="152"/>
    </location>
</feature>
<feature type="transmembrane region" description="Helical" evidence="8">
    <location>
        <begin position="72"/>
        <end position="92"/>
    </location>
</feature>
<dbReference type="RefSeq" id="WP_021329555.1">
    <property type="nucleotide sequence ID" value="NZ_AUZJ01000011.1"/>
</dbReference>
<keyword evidence="7 8" id="KW-0472">Membrane</keyword>
<dbReference type="GO" id="GO:0005886">
    <property type="term" value="C:plasma membrane"/>
    <property type="evidence" value="ECO:0007669"/>
    <property type="project" value="UniProtKB-SubCell"/>
</dbReference>
<dbReference type="PANTHER" id="PTHR30335:SF0">
    <property type="entry name" value="ION-TRANSLOCATING OXIDOREDUCTASE COMPLEX SUBUNIT A"/>
    <property type="match status" value="1"/>
</dbReference>
<keyword evidence="6 8" id="KW-1133">Transmembrane helix</keyword>
<evidence type="ECO:0000256" key="4">
    <source>
        <dbReference type="ARBA" id="ARBA00022967"/>
    </source>
</evidence>
<dbReference type="GO" id="GO:0012505">
    <property type="term" value="C:endomembrane system"/>
    <property type="evidence" value="ECO:0007669"/>
    <property type="project" value="UniProtKB-SubCell"/>
</dbReference>
<keyword evidence="4 8" id="KW-1278">Translocase</keyword>
<keyword evidence="8" id="KW-1003">Cell membrane</keyword>
<dbReference type="HAMAP" id="MF_00459">
    <property type="entry name" value="RsxA_RnfA"/>
    <property type="match status" value="1"/>
</dbReference>
<dbReference type="Proteomes" id="UP000016646">
    <property type="component" value="Unassembled WGS sequence"/>
</dbReference>
<accession>U2LJK6</accession>
<evidence type="ECO:0000256" key="1">
    <source>
        <dbReference type="ARBA" id="ARBA00004127"/>
    </source>
</evidence>
<feature type="transmembrane region" description="Helical" evidence="8">
    <location>
        <begin position="98"/>
        <end position="121"/>
    </location>
</feature>
<dbReference type="EC" id="7.-.-.-" evidence="8"/>
<feature type="transmembrane region" description="Helical" evidence="8">
    <location>
        <begin position="12"/>
        <end position="32"/>
    </location>
</feature>
<feature type="transmembrane region" description="Helical" evidence="8">
    <location>
        <begin position="172"/>
        <end position="190"/>
    </location>
</feature>
<dbReference type="GO" id="GO:0022900">
    <property type="term" value="P:electron transport chain"/>
    <property type="evidence" value="ECO:0007669"/>
    <property type="project" value="UniProtKB-UniRule"/>
</dbReference>
<keyword evidence="12" id="KW-1185">Reference proteome</keyword>
<evidence type="ECO:0000256" key="7">
    <source>
        <dbReference type="ARBA" id="ARBA00023136"/>
    </source>
</evidence>
<evidence type="ECO:0000313" key="12">
    <source>
        <dbReference type="Proteomes" id="UP000016646"/>
    </source>
</evidence>
<evidence type="ECO:0000256" key="5">
    <source>
        <dbReference type="ARBA" id="ARBA00022982"/>
    </source>
</evidence>
<proteinExistence type="inferred from homology"/>
<evidence type="ECO:0000256" key="2">
    <source>
        <dbReference type="ARBA" id="ARBA00022448"/>
    </source>
</evidence>
<comment type="function">
    <text evidence="8">Part of a membrane-bound complex that couples electron transfer with translocation of ions across the membrane.</text>
</comment>
<evidence type="ECO:0000256" key="6">
    <source>
        <dbReference type="ARBA" id="ARBA00022989"/>
    </source>
</evidence>
<dbReference type="EMBL" id="AUZJ01000011">
    <property type="protein sequence ID" value="ERF61494.1"/>
    <property type="molecule type" value="Genomic_DNA"/>
</dbReference>
<dbReference type="InterPro" id="IPR003667">
    <property type="entry name" value="NqrDE/RnfAE"/>
</dbReference>
<dbReference type="PIRSF" id="PIRSF006102">
    <property type="entry name" value="NQR_DE"/>
    <property type="match status" value="1"/>
</dbReference>
<dbReference type="OrthoDB" id="9803631at2"/>
<evidence type="ECO:0000256" key="3">
    <source>
        <dbReference type="ARBA" id="ARBA00022692"/>
    </source>
</evidence>
<reference evidence="11 12" key="1">
    <citation type="submission" date="2013-08" db="EMBL/GenBank/DDBJ databases">
        <authorList>
            <person name="Durkin A.S."/>
            <person name="Haft D.R."/>
            <person name="McCorrison J."/>
            <person name="Torralba M."/>
            <person name="Gillis M."/>
            <person name="Haft D.H."/>
            <person name="Methe B."/>
            <person name="Sutton G."/>
            <person name="Nelson K.E."/>
        </authorList>
    </citation>
    <scope>NUCLEOTIDE SEQUENCE [LARGE SCALE GENOMIC DNA]</scope>
    <source>
        <strain evidence="10 12">ATCC 35536</strain>
        <strain evidence="9 11">VPI DR56BR1116</strain>
    </source>
</reference>
<sequence>MNNLISIFIKSMLIDNVVFIQYLAICPFIGMTTETDKATGMGIATTFVIVLATAVTYPLYYGIMVPLKLQYLQTLMFILVIAALVQLVEFYLKKSIPGLYSAMGVYLALITTNCAVLAVTITCINKNYNYIESIVYSLGAAIGFLIALVIMSGVRERIKSAPVPLFVKGKPILFITAGLLSLSFLGFKGLI</sequence>
<dbReference type="AlphaFoldDB" id="U2LJK6"/>
<dbReference type="InterPro" id="IPR011293">
    <property type="entry name" value="Ion_transpt_RnfA/RsxA"/>
</dbReference>